<reference evidence="2" key="2">
    <citation type="submission" date="2013-05" db="EMBL/GenBank/DDBJ databases">
        <authorList>
            <person name="Carter J.-M."/>
            <person name="Baker S.C."/>
            <person name="Pink R."/>
            <person name="Carter D.R.F."/>
            <person name="Collins A."/>
            <person name="Tomlin J."/>
            <person name="Gibbs M."/>
            <person name="Breuker C.J."/>
        </authorList>
    </citation>
    <scope>NUCLEOTIDE SEQUENCE</scope>
    <source>
        <tissue evidence="2">Ovary</tissue>
    </source>
</reference>
<feature type="non-terminal residue" evidence="2">
    <location>
        <position position="1"/>
    </location>
</feature>
<organism evidence="2">
    <name type="scientific">Pararge aegeria</name>
    <name type="common">speckled wood butterfly</name>
    <dbReference type="NCBI Taxonomy" id="116150"/>
    <lineage>
        <taxon>Eukaryota</taxon>
        <taxon>Metazoa</taxon>
        <taxon>Ecdysozoa</taxon>
        <taxon>Arthropoda</taxon>
        <taxon>Hexapoda</taxon>
        <taxon>Insecta</taxon>
        <taxon>Pterygota</taxon>
        <taxon>Neoptera</taxon>
        <taxon>Endopterygota</taxon>
        <taxon>Lepidoptera</taxon>
        <taxon>Glossata</taxon>
        <taxon>Ditrysia</taxon>
        <taxon>Papilionoidea</taxon>
        <taxon>Nymphalidae</taxon>
        <taxon>Satyrinae</taxon>
        <taxon>Satyrini</taxon>
        <taxon>Parargina</taxon>
        <taxon>Pararge</taxon>
    </lineage>
</organism>
<dbReference type="AlphaFoldDB" id="S4PSW6"/>
<evidence type="ECO:0000256" key="1">
    <source>
        <dbReference type="SAM" id="MobiDB-lite"/>
    </source>
</evidence>
<name>S4PSW6_9NEOP</name>
<accession>S4PSW6</accession>
<feature type="compositionally biased region" description="Pro residues" evidence="1">
    <location>
        <begin position="1"/>
        <end position="19"/>
    </location>
</feature>
<sequence length="96" mass="11273">ARPRSAPRPPAPRPAPPPAASAATWRRPAAADVPLRPHYINLHCNSEIVFYFLPTHICRKNNYSKEKFLYLLFFYYVIKQMRLQIIPKRIIFPKQE</sequence>
<proteinExistence type="predicted"/>
<evidence type="ECO:0000313" key="2">
    <source>
        <dbReference type="EMBL" id="JAA79487.1"/>
    </source>
</evidence>
<dbReference type="EMBL" id="GAIX01013073">
    <property type="protein sequence ID" value="JAA79487.1"/>
    <property type="molecule type" value="Transcribed_RNA"/>
</dbReference>
<protein>
    <submittedName>
        <fullName evidence="2">Uncharacterized protein</fullName>
    </submittedName>
</protein>
<feature type="region of interest" description="Disordered" evidence="1">
    <location>
        <begin position="1"/>
        <end position="25"/>
    </location>
</feature>
<reference evidence="2" key="1">
    <citation type="journal article" date="2013" name="BMC Genomics">
        <title>Unscrambling butterfly oogenesis.</title>
        <authorList>
            <person name="Carter J.M."/>
            <person name="Baker S.C."/>
            <person name="Pink R."/>
            <person name="Carter D.R."/>
            <person name="Collins A."/>
            <person name="Tomlin J."/>
            <person name="Gibbs M."/>
            <person name="Breuker C.J."/>
        </authorList>
    </citation>
    <scope>NUCLEOTIDE SEQUENCE</scope>
    <source>
        <tissue evidence="2">Ovary</tissue>
    </source>
</reference>